<comment type="caution">
    <text evidence="2">The sequence shown here is derived from an EMBL/GenBank/DDBJ whole genome shotgun (WGS) entry which is preliminary data.</text>
</comment>
<evidence type="ECO:0000313" key="3">
    <source>
        <dbReference type="Proteomes" id="UP000019335"/>
    </source>
</evidence>
<evidence type="ECO:0000256" key="1">
    <source>
        <dbReference type="SAM" id="MobiDB-lite"/>
    </source>
</evidence>
<protein>
    <submittedName>
        <fullName evidence="2">Uncharacterized protein</fullName>
    </submittedName>
</protein>
<gene>
    <name evidence="2" type="ORF">Naga_100029g47</name>
</gene>
<sequence length="103" mass="11617">MSAMDVGNGRRSLKVGEEKGHPGRNLRSHFLINVSKESWKAILAFDTPIHIANKLSGILVESLFPLAKPNPLKVEKCMMKSIFRNYVCLLLPKMLLFELLLDP</sequence>
<evidence type="ECO:0000313" key="2">
    <source>
        <dbReference type="EMBL" id="EWM29275.1"/>
    </source>
</evidence>
<name>W7TQ75_9STRA</name>
<dbReference type="Proteomes" id="UP000019335">
    <property type="component" value="Chromosome 3"/>
</dbReference>
<reference evidence="2 3" key="1">
    <citation type="journal article" date="2014" name="Mol. Plant">
        <title>Chromosome Scale Genome Assembly and Transcriptome Profiling of Nannochloropsis gaditana in Nitrogen Depletion.</title>
        <authorList>
            <person name="Corteggiani Carpinelli E."/>
            <person name="Telatin A."/>
            <person name="Vitulo N."/>
            <person name="Forcato C."/>
            <person name="D'Angelo M."/>
            <person name="Schiavon R."/>
            <person name="Vezzi A."/>
            <person name="Giacometti G.M."/>
            <person name="Morosinotto T."/>
            <person name="Valle G."/>
        </authorList>
    </citation>
    <scope>NUCLEOTIDE SEQUENCE [LARGE SCALE GENOMIC DNA]</scope>
    <source>
        <strain evidence="2 3">B-31</strain>
    </source>
</reference>
<organism evidence="2 3">
    <name type="scientific">Nannochloropsis gaditana</name>
    <dbReference type="NCBI Taxonomy" id="72520"/>
    <lineage>
        <taxon>Eukaryota</taxon>
        <taxon>Sar</taxon>
        <taxon>Stramenopiles</taxon>
        <taxon>Ochrophyta</taxon>
        <taxon>Eustigmatophyceae</taxon>
        <taxon>Eustigmatales</taxon>
        <taxon>Monodopsidaceae</taxon>
        <taxon>Nannochloropsis</taxon>
    </lineage>
</organism>
<dbReference type="AlphaFoldDB" id="W7TQ75"/>
<keyword evidence="3" id="KW-1185">Reference proteome</keyword>
<proteinExistence type="predicted"/>
<dbReference type="EMBL" id="AZIL01000174">
    <property type="protein sequence ID" value="EWM29275.1"/>
    <property type="molecule type" value="Genomic_DNA"/>
</dbReference>
<feature type="region of interest" description="Disordered" evidence="1">
    <location>
        <begin position="1"/>
        <end position="22"/>
    </location>
</feature>
<accession>W7TQ75</accession>